<dbReference type="Pfam" id="PF23023">
    <property type="entry name" value="Anti-Pycsar_Apyc1"/>
    <property type="match status" value="1"/>
</dbReference>
<dbReference type="PANTHER" id="PTHR46018">
    <property type="entry name" value="ZINC PHOSPHODIESTERASE ELAC PROTEIN 1"/>
    <property type="match status" value="1"/>
</dbReference>
<feature type="binding site" evidence="8">
    <location>
        <position position="62"/>
    </location>
    <ligand>
        <name>Zn(2+)</name>
        <dbReference type="ChEBI" id="CHEBI:29105"/>
        <label>1</label>
        <note>catalytic</note>
    </ligand>
</feature>
<dbReference type="CDD" id="cd07717">
    <property type="entry name" value="RNaseZ_ZiPD-like_MBL-fold"/>
    <property type="match status" value="1"/>
</dbReference>
<gene>
    <name evidence="8" type="primary">rnz</name>
    <name evidence="9" type="ORF">FHR99_002588</name>
</gene>
<dbReference type="HAMAP" id="MF_01818">
    <property type="entry name" value="RNase_Z_BN"/>
    <property type="match status" value="1"/>
</dbReference>
<evidence type="ECO:0000256" key="3">
    <source>
        <dbReference type="ARBA" id="ARBA00022722"/>
    </source>
</evidence>
<evidence type="ECO:0000256" key="2">
    <source>
        <dbReference type="ARBA" id="ARBA00022694"/>
    </source>
</evidence>
<evidence type="ECO:0000256" key="4">
    <source>
        <dbReference type="ARBA" id="ARBA00022723"/>
    </source>
</evidence>
<comment type="similarity">
    <text evidence="8">Belongs to the RNase Z family.</text>
</comment>
<dbReference type="NCBIfam" id="NF000801">
    <property type="entry name" value="PRK00055.1-3"/>
    <property type="match status" value="1"/>
</dbReference>
<feature type="binding site" evidence="8">
    <location>
        <position position="141"/>
    </location>
    <ligand>
        <name>Zn(2+)</name>
        <dbReference type="ChEBI" id="CHEBI:29105"/>
        <label>1</label>
        <note>catalytic</note>
    </ligand>
</feature>
<keyword evidence="10" id="KW-1185">Reference proteome</keyword>
<proteinExistence type="inferred from homology"/>
<dbReference type="GO" id="GO:0042781">
    <property type="term" value="F:3'-tRNA processing endoribonuclease activity"/>
    <property type="evidence" value="ECO:0007669"/>
    <property type="project" value="UniProtKB-UniRule"/>
</dbReference>
<keyword evidence="2 8" id="KW-0819">tRNA processing</keyword>
<feature type="binding site" evidence="8">
    <location>
        <position position="64"/>
    </location>
    <ligand>
        <name>Zn(2+)</name>
        <dbReference type="ChEBI" id="CHEBI:29105"/>
        <label>1</label>
        <note>catalytic</note>
    </ligand>
</feature>
<comment type="caution">
    <text evidence="9">The sequence shown here is derived from an EMBL/GenBank/DDBJ whole genome shotgun (WGS) entry which is preliminary data.</text>
</comment>
<dbReference type="PANTHER" id="PTHR46018:SF2">
    <property type="entry name" value="ZINC PHOSPHODIESTERASE ELAC PROTEIN 1"/>
    <property type="match status" value="1"/>
</dbReference>
<feature type="active site" description="Proton acceptor" evidence="8">
    <location>
        <position position="66"/>
    </location>
</feature>
<comment type="subunit">
    <text evidence="1 8">Homodimer.</text>
</comment>
<dbReference type="AlphaFoldDB" id="A0A7W4W7F5"/>
<evidence type="ECO:0000256" key="6">
    <source>
        <dbReference type="ARBA" id="ARBA00022801"/>
    </source>
</evidence>
<sequence length="324" mass="36519">MQFTFLGTSAGVPTRQRNVSGFALSIDDHRDWYLVDCGEGTQHRLLQSRHSLARLRAIFISHVHGDHCYGLPGVIASANMSGRTQPLTICAPDGIEQFVTAVRQYTDLHTLRYPLHFVRSDLENAVYEDELVRVSAHALSHRVPSFAYRFEEKPPHTLNQDSLRELGVPRGPQWGELQHGNPVTLTDGRQVTPEQVCEPAWRARVIVVGGDNDQPDLLLSALKNTDLLVHESTFTEDILQQVGPQYMHSTAAMLAKTAERAGVPHLALTHFSQRYREKSSPGKRHIDELRAEAAEYYRGNILVARDLDRYEINRKGELSKLDSE</sequence>
<dbReference type="SUPFAM" id="SSF56281">
    <property type="entry name" value="Metallo-hydrolase/oxidoreductase"/>
    <property type="match status" value="1"/>
</dbReference>
<keyword evidence="3 8" id="KW-0540">Nuclease</keyword>
<dbReference type="EMBL" id="JACHWY010000003">
    <property type="protein sequence ID" value="MBB3048314.1"/>
    <property type="molecule type" value="Genomic_DNA"/>
</dbReference>
<comment type="cofactor">
    <cofactor evidence="8">
        <name>Zn(2+)</name>
        <dbReference type="ChEBI" id="CHEBI:29105"/>
    </cofactor>
    <text evidence="8">Binds 2 Zn(2+) ions.</text>
</comment>
<dbReference type="InterPro" id="IPR013471">
    <property type="entry name" value="RNase_Z/BN"/>
</dbReference>
<keyword evidence="7 8" id="KW-0862">Zinc</keyword>
<evidence type="ECO:0000313" key="9">
    <source>
        <dbReference type="EMBL" id="MBB3048314.1"/>
    </source>
</evidence>
<evidence type="ECO:0000256" key="1">
    <source>
        <dbReference type="ARBA" id="ARBA00011738"/>
    </source>
</evidence>
<evidence type="ECO:0000256" key="5">
    <source>
        <dbReference type="ARBA" id="ARBA00022759"/>
    </source>
</evidence>
<organism evidence="9 10">
    <name type="scientific">Litorivivens lipolytica</name>
    <dbReference type="NCBI Taxonomy" id="1524264"/>
    <lineage>
        <taxon>Bacteria</taxon>
        <taxon>Pseudomonadati</taxon>
        <taxon>Pseudomonadota</taxon>
        <taxon>Gammaproteobacteria</taxon>
        <taxon>Litorivivens</taxon>
    </lineage>
</organism>
<dbReference type="EC" id="3.1.26.11" evidence="8"/>
<comment type="function">
    <text evidence="8">Zinc phosphodiesterase, which displays some tRNA 3'-processing endonuclease activity. Probably involved in tRNA maturation, by removing a 3'-trailer from precursor tRNA.</text>
</comment>
<dbReference type="RefSeq" id="WP_183411106.1">
    <property type="nucleotide sequence ID" value="NZ_JACHWY010000003.1"/>
</dbReference>
<comment type="catalytic activity">
    <reaction evidence="8">
        <text>Endonucleolytic cleavage of RNA, removing extra 3' nucleotides from tRNA precursor, generating 3' termini of tRNAs. A 3'-hydroxy group is left at the tRNA terminus and a 5'-phosphoryl group is left at the trailer molecule.</text>
        <dbReference type="EC" id="3.1.26.11"/>
    </reaction>
</comment>
<keyword evidence="6 8" id="KW-0378">Hydrolase</keyword>
<dbReference type="GO" id="GO:0008270">
    <property type="term" value="F:zinc ion binding"/>
    <property type="evidence" value="ECO:0007669"/>
    <property type="project" value="UniProtKB-UniRule"/>
</dbReference>
<dbReference type="Gene3D" id="3.60.15.10">
    <property type="entry name" value="Ribonuclease Z/Hydroxyacylglutathione hydrolase-like"/>
    <property type="match status" value="1"/>
</dbReference>
<evidence type="ECO:0000256" key="8">
    <source>
        <dbReference type="HAMAP-Rule" id="MF_01818"/>
    </source>
</evidence>
<dbReference type="InterPro" id="IPR036866">
    <property type="entry name" value="RibonucZ/Hydroxyglut_hydro"/>
</dbReference>
<dbReference type="Proteomes" id="UP000537130">
    <property type="component" value="Unassembled WGS sequence"/>
</dbReference>
<accession>A0A7W4W7F5</accession>
<name>A0A7W4W7F5_9GAMM</name>
<keyword evidence="5 8" id="KW-0255">Endonuclease</keyword>
<feature type="binding site" evidence="8">
    <location>
        <position position="211"/>
    </location>
    <ligand>
        <name>Zn(2+)</name>
        <dbReference type="ChEBI" id="CHEBI:29105"/>
        <label>1</label>
        <note>catalytic</note>
    </ligand>
</feature>
<feature type="binding site" evidence="8">
    <location>
        <position position="66"/>
    </location>
    <ligand>
        <name>Zn(2+)</name>
        <dbReference type="ChEBI" id="CHEBI:29105"/>
        <label>2</label>
        <note>catalytic</note>
    </ligand>
</feature>
<feature type="binding site" evidence="8">
    <location>
        <position position="211"/>
    </location>
    <ligand>
        <name>Zn(2+)</name>
        <dbReference type="ChEBI" id="CHEBI:29105"/>
        <label>2</label>
        <note>catalytic</note>
    </ligand>
</feature>
<feature type="binding site" evidence="8">
    <location>
        <position position="270"/>
    </location>
    <ligand>
        <name>Zn(2+)</name>
        <dbReference type="ChEBI" id="CHEBI:29105"/>
        <label>2</label>
        <note>catalytic</note>
    </ligand>
</feature>
<feature type="binding site" evidence="8">
    <location>
        <position position="67"/>
    </location>
    <ligand>
        <name>Zn(2+)</name>
        <dbReference type="ChEBI" id="CHEBI:29105"/>
        <label>2</label>
        <note>catalytic</note>
    </ligand>
</feature>
<evidence type="ECO:0000313" key="10">
    <source>
        <dbReference type="Proteomes" id="UP000537130"/>
    </source>
</evidence>
<reference evidence="9 10" key="1">
    <citation type="submission" date="2020-08" db="EMBL/GenBank/DDBJ databases">
        <title>Genomic Encyclopedia of Type Strains, Phase III (KMG-III): the genomes of soil and plant-associated and newly described type strains.</title>
        <authorList>
            <person name="Whitman W."/>
        </authorList>
    </citation>
    <scope>NUCLEOTIDE SEQUENCE [LARGE SCALE GENOMIC DNA]</scope>
    <source>
        <strain evidence="9 10">CECT 8654</strain>
    </source>
</reference>
<keyword evidence="4 8" id="KW-0479">Metal-binding</keyword>
<evidence type="ECO:0000256" key="7">
    <source>
        <dbReference type="ARBA" id="ARBA00022833"/>
    </source>
</evidence>
<protein>
    <recommendedName>
        <fullName evidence="8">Ribonuclease Z</fullName>
        <shortName evidence="8">RNase Z</shortName>
        <ecNumber evidence="8">3.1.26.11</ecNumber>
    </recommendedName>
    <alternativeName>
        <fullName evidence="8">tRNA 3 endonuclease</fullName>
    </alternativeName>
    <alternativeName>
        <fullName evidence="8">tRNase Z</fullName>
    </alternativeName>
</protein>